<keyword evidence="2" id="KW-1185">Reference proteome</keyword>
<name>A0ABN7VUL1_GIGMA</name>
<proteinExistence type="predicted"/>
<reference evidence="1 2" key="1">
    <citation type="submission" date="2021-06" db="EMBL/GenBank/DDBJ databases">
        <authorList>
            <person name="Kallberg Y."/>
            <person name="Tangrot J."/>
            <person name="Rosling A."/>
        </authorList>
    </citation>
    <scope>NUCLEOTIDE SEQUENCE [LARGE SCALE GENOMIC DNA]</scope>
    <source>
        <strain evidence="1 2">120-4 pot B 10/14</strain>
    </source>
</reference>
<gene>
    <name evidence="1" type="ORF">GMARGA_LOCUS23032</name>
</gene>
<dbReference type="EMBL" id="CAJVQB010022957">
    <property type="protein sequence ID" value="CAG8800736.1"/>
    <property type="molecule type" value="Genomic_DNA"/>
</dbReference>
<sequence length="109" mass="12573">MSGNVPILYSIYTRNVEDSSRLVLELDANNIWLVVSGFSRSPCYQYFRAAILKRKISNIKGMIITNTHAGRFGAIIKFLKDNEPIIDTLKDHEYELVNDFDDKMPIFEI</sequence>
<organism evidence="1 2">
    <name type="scientific">Gigaspora margarita</name>
    <dbReference type="NCBI Taxonomy" id="4874"/>
    <lineage>
        <taxon>Eukaryota</taxon>
        <taxon>Fungi</taxon>
        <taxon>Fungi incertae sedis</taxon>
        <taxon>Mucoromycota</taxon>
        <taxon>Glomeromycotina</taxon>
        <taxon>Glomeromycetes</taxon>
        <taxon>Diversisporales</taxon>
        <taxon>Gigasporaceae</taxon>
        <taxon>Gigaspora</taxon>
    </lineage>
</organism>
<comment type="caution">
    <text evidence="1">The sequence shown here is derived from an EMBL/GenBank/DDBJ whole genome shotgun (WGS) entry which is preliminary data.</text>
</comment>
<protein>
    <submittedName>
        <fullName evidence="1">1821_t:CDS:1</fullName>
    </submittedName>
</protein>
<dbReference type="Proteomes" id="UP000789901">
    <property type="component" value="Unassembled WGS sequence"/>
</dbReference>
<evidence type="ECO:0000313" key="1">
    <source>
        <dbReference type="EMBL" id="CAG8800736.1"/>
    </source>
</evidence>
<accession>A0ABN7VUL1</accession>
<evidence type="ECO:0000313" key="2">
    <source>
        <dbReference type="Proteomes" id="UP000789901"/>
    </source>
</evidence>